<comment type="caution">
    <text evidence="2">The sequence shown here is derived from an EMBL/GenBank/DDBJ whole genome shotgun (WGS) entry which is preliminary data.</text>
</comment>
<dbReference type="Gene3D" id="3.10.580.10">
    <property type="entry name" value="CBS-domain"/>
    <property type="match status" value="1"/>
</dbReference>
<dbReference type="InterPro" id="IPR046342">
    <property type="entry name" value="CBS_dom_sf"/>
</dbReference>
<dbReference type="Proteomes" id="UP000266441">
    <property type="component" value="Unassembled WGS sequence"/>
</dbReference>
<gene>
    <name evidence="2" type="ORF">D1164_04240</name>
</gene>
<keyword evidence="3" id="KW-1185">Reference proteome</keyword>
<organism evidence="2 3">
    <name type="scientific">Mariniphaga sediminis</name>
    <dbReference type="NCBI Taxonomy" id="1628158"/>
    <lineage>
        <taxon>Bacteria</taxon>
        <taxon>Pseudomonadati</taxon>
        <taxon>Bacteroidota</taxon>
        <taxon>Bacteroidia</taxon>
        <taxon>Marinilabiliales</taxon>
        <taxon>Prolixibacteraceae</taxon>
        <taxon>Mariniphaga</taxon>
    </lineage>
</organism>
<name>A0A399D4G8_9BACT</name>
<dbReference type="Pfam" id="PF00571">
    <property type="entry name" value="CBS"/>
    <property type="match status" value="1"/>
</dbReference>
<evidence type="ECO:0000313" key="3">
    <source>
        <dbReference type="Proteomes" id="UP000266441"/>
    </source>
</evidence>
<proteinExistence type="predicted"/>
<dbReference type="AlphaFoldDB" id="A0A399D4G8"/>
<feature type="domain" description="CBS" evidence="1">
    <location>
        <begin position="68"/>
        <end position="112"/>
    </location>
</feature>
<dbReference type="SUPFAM" id="SSF54631">
    <property type="entry name" value="CBS-domain pair"/>
    <property type="match status" value="1"/>
</dbReference>
<sequence length="216" mass="24956">MISDVIPAIGCDEKGQKALNFMDVFRVSHLPVVCDERYQGLVSDKLIYDLNLLEEPIGKEKEKFDTTHVHEDQHIFEVAMLMYKLKLSVIAVLDSDHGYMGAITLYDLARRFARYFSLQEIGGVVVLEVNVNDYSLAQISQIVESNDTKILSFFMNRLPGTNTLELILKLDKEDLSPVIQAFTRYDYNVKGTYLDHSMLSDLYQDRYEQFMKFMNI</sequence>
<evidence type="ECO:0000259" key="1">
    <source>
        <dbReference type="Pfam" id="PF00571"/>
    </source>
</evidence>
<protein>
    <submittedName>
        <fullName evidence="2">CBS domain-containing protein</fullName>
    </submittedName>
</protein>
<reference evidence="2 3" key="1">
    <citation type="journal article" date="2015" name="Int. J. Syst. Evol. Microbiol.">
        <title>Mariniphaga sediminis sp. nov., isolated from coastal sediment.</title>
        <authorList>
            <person name="Wang F.Q."/>
            <person name="Shen Q.Y."/>
            <person name="Chen G.J."/>
            <person name="Du Z.J."/>
        </authorList>
    </citation>
    <scope>NUCLEOTIDE SEQUENCE [LARGE SCALE GENOMIC DNA]</scope>
    <source>
        <strain evidence="2 3">SY21</strain>
    </source>
</reference>
<accession>A0A399D4G8</accession>
<dbReference type="EMBL" id="QWET01000002">
    <property type="protein sequence ID" value="RIH66804.1"/>
    <property type="molecule type" value="Genomic_DNA"/>
</dbReference>
<dbReference type="InterPro" id="IPR000644">
    <property type="entry name" value="CBS_dom"/>
</dbReference>
<evidence type="ECO:0000313" key="2">
    <source>
        <dbReference type="EMBL" id="RIH66804.1"/>
    </source>
</evidence>